<keyword evidence="2" id="KW-0436">Ligase</keyword>
<dbReference type="EC" id="6.3.5.5" evidence="1"/>
<protein>
    <recommendedName>
        <fullName evidence="1">carbamoyl-phosphate synthase (glutamine-hydrolyzing)</fullName>
        <ecNumber evidence="1">6.3.5.5</ecNumber>
    </recommendedName>
</protein>
<dbReference type="InterPro" id="IPR036914">
    <property type="entry name" value="MGS-like_dom_sf"/>
</dbReference>
<dbReference type="PANTHER" id="PTHR11405">
    <property type="entry name" value="CARBAMOYLTRANSFERASE FAMILY MEMBER"/>
    <property type="match status" value="1"/>
</dbReference>
<reference evidence="6 7" key="1">
    <citation type="submission" date="2013-12" db="EMBL/GenBank/DDBJ databases">
        <title>A Varibaculum cambriense genome reconstructed from a premature infant gut community with otherwise low bacterial novelty that shifts toward anaerobic metabolism during the third week of life.</title>
        <authorList>
            <person name="Brown C.T."/>
            <person name="Sharon I."/>
            <person name="Thomas B.C."/>
            <person name="Castelle C.J."/>
            <person name="Morowitz M.J."/>
            <person name="Banfield J.F."/>
        </authorList>
    </citation>
    <scope>NUCLEOTIDE SEQUENCE [LARGE SCALE GENOMIC DNA]</scope>
    <source>
        <strain evidence="7">DORA_A_5_14_21</strain>
    </source>
</reference>
<dbReference type="CDD" id="cd01424">
    <property type="entry name" value="MGS_CPS_II"/>
    <property type="match status" value="1"/>
</dbReference>
<evidence type="ECO:0000256" key="3">
    <source>
        <dbReference type="ARBA" id="ARBA00022741"/>
    </source>
</evidence>
<feature type="domain" description="MGS-like" evidence="5">
    <location>
        <begin position="73"/>
        <end position="209"/>
    </location>
</feature>
<sequence>AARVMAGKSLAEQGVTKEVIPPYYSVKEVVLPFNKFPGVDPLLGPEMRSTGEVMGVGRTFAEAFAKAQLGSNSTMKKHGRALLSVREGDKERVVDLAAKLLKQGFELDATHGTAIVLGEAGINPRLVNKVHEGRPHIQDRIKNGEYTYIINTTSGRRAIEDSRVIRRSALQYKVHYDTTLNGGFATAMALNADATEKVISVQEMHAQIK</sequence>
<keyword evidence="3" id="KW-0547">Nucleotide-binding</keyword>
<dbReference type="Gene3D" id="3.40.50.1380">
    <property type="entry name" value="Methylglyoxal synthase-like domain"/>
    <property type="match status" value="1"/>
</dbReference>
<dbReference type="Pfam" id="PF02142">
    <property type="entry name" value="MGS"/>
    <property type="match status" value="1"/>
</dbReference>
<dbReference type="GO" id="GO:0004088">
    <property type="term" value="F:carbamoyl-phosphate synthase (glutamine-hydrolyzing) activity"/>
    <property type="evidence" value="ECO:0007669"/>
    <property type="project" value="UniProtKB-EC"/>
</dbReference>
<dbReference type="GO" id="GO:0005737">
    <property type="term" value="C:cytoplasm"/>
    <property type="evidence" value="ECO:0007669"/>
    <property type="project" value="TreeGrafter"/>
</dbReference>
<dbReference type="InterPro" id="IPR033937">
    <property type="entry name" value="MGS_CPS_CarB"/>
</dbReference>
<name>W1XE57_ECOLX</name>
<dbReference type="GO" id="GO:0006541">
    <property type="term" value="P:glutamine metabolic process"/>
    <property type="evidence" value="ECO:0007669"/>
    <property type="project" value="TreeGrafter"/>
</dbReference>
<evidence type="ECO:0000313" key="6">
    <source>
        <dbReference type="EMBL" id="ETJ28613.1"/>
    </source>
</evidence>
<dbReference type="InterPro" id="IPR011607">
    <property type="entry name" value="MGS-like_dom"/>
</dbReference>
<dbReference type="PANTHER" id="PTHR11405:SF53">
    <property type="entry name" value="CARBAMOYL-PHOSPHATE SYNTHASE [AMMONIA], MITOCHONDRIAL"/>
    <property type="match status" value="1"/>
</dbReference>
<evidence type="ECO:0000256" key="2">
    <source>
        <dbReference type="ARBA" id="ARBA00022598"/>
    </source>
</evidence>
<dbReference type="SUPFAM" id="SSF56059">
    <property type="entry name" value="Glutathione synthetase ATP-binding domain-like"/>
    <property type="match status" value="1"/>
</dbReference>
<dbReference type="FunFam" id="3.40.50.1380:FF:000004">
    <property type="entry name" value="Carbamoyl-phosphate synthase large chain"/>
    <property type="match status" value="1"/>
</dbReference>
<evidence type="ECO:0000256" key="1">
    <source>
        <dbReference type="ARBA" id="ARBA00012738"/>
    </source>
</evidence>
<dbReference type="SMART" id="SM00851">
    <property type="entry name" value="MGS"/>
    <property type="match status" value="1"/>
</dbReference>
<comment type="caution">
    <text evidence="6">The sequence shown here is derived from an EMBL/GenBank/DDBJ whole genome shotgun (WGS) entry which is preliminary data.</text>
</comment>
<dbReference type="PROSITE" id="PS51855">
    <property type="entry name" value="MGS"/>
    <property type="match status" value="1"/>
</dbReference>
<dbReference type="GO" id="GO:0005524">
    <property type="term" value="F:ATP binding"/>
    <property type="evidence" value="ECO:0007669"/>
    <property type="project" value="UniProtKB-KW"/>
</dbReference>
<dbReference type="PATRIC" id="fig|1403943.3.peg.115"/>
<keyword evidence="4" id="KW-0067">ATP-binding</keyword>
<dbReference type="SUPFAM" id="SSF52335">
    <property type="entry name" value="Methylglyoxal synthase-like"/>
    <property type="match status" value="1"/>
</dbReference>
<dbReference type="AlphaFoldDB" id="W1XE57"/>
<proteinExistence type="predicted"/>
<evidence type="ECO:0000313" key="7">
    <source>
        <dbReference type="Proteomes" id="UP000018853"/>
    </source>
</evidence>
<accession>W1XE57</accession>
<organism evidence="6 7">
    <name type="scientific">Escherichia coli DORA_A_5_14_21</name>
    <dbReference type="NCBI Taxonomy" id="1403943"/>
    <lineage>
        <taxon>Bacteria</taxon>
        <taxon>Pseudomonadati</taxon>
        <taxon>Pseudomonadota</taxon>
        <taxon>Gammaproteobacteria</taxon>
        <taxon>Enterobacterales</taxon>
        <taxon>Enterobacteriaceae</taxon>
        <taxon>Escherichia</taxon>
    </lineage>
</organism>
<feature type="non-terminal residue" evidence="6">
    <location>
        <position position="1"/>
    </location>
</feature>
<gene>
    <name evidence="6" type="ORF">Q609_ECAC00061G0001</name>
</gene>
<dbReference type="EMBL" id="AZLZ01000061">
    <property type="protein sequence ID" value="ETJ28613.1"/>
    <property type="molecule type" value="Genomic_DNA"/>
</dbReference>
<dbReference type="Proteomes" id="UP000018853">
    <property type="component" value="Unassembled WGS sequence"/>
</dbReference>
<dbReference type="Gene3D" id="3.30.470.20">
    <property type="entry name" value="ATP-grasp fold, B domain"/>
    <property type="match status" value="1"/>
</dbReference>
<evidence type="ECO:0000259" key="5">
    <source>
        <dbReference type="PROSITE" id="PS51855"/>
    </source>
</evidence>
<evidence type="ECO:0000256" key="4">
    <source>
        <dbReference type="ARBA" id="ARBA00022840"/>
    </source>
</evidence>